<sequence>MVIANLSFQKRAEHLVTFYSGVTKTHIDNLLLRRSDKGICKECKVIQSENLTTQHKLKVMDLHIKMKRKKRIVYGQPRFKWEGLTIPNVRELGKKLMAMRAWESSRVANRCGLGQSAAFLEG</sequence>
<protein>
    <submittedName>
        <fullName evidence="1">Endonuclease-reverse transcriptase HmRTE-e01</fullName>
    </submittedName>
</protein>
<evidence type="ECO:0000313" key="1">
    <source>
        <dbReference type="EnsemblPlants" id="PGSC0003DMT400028122"/>
    </source>
</evidence>
<dbReference type="HOGENOM" id="CLU_2030827_0_0_1"/>
<accession>M1AQR1</accession>
<dbReference type="Gramene" id="PGSC0003DMT400028122">
    <property type="protein sequence ID" value="PGSC0003DMT400028122"/>
    <property type="gene ID" value="PGSC0003DMG400010850"/>
</dbReference>
<organism evidence="1 2">
    <name type="scientific">Solanum tuberosum</name>
    <name type="common">Potato</name>
    <dbReference type="NCBI Taxonomy" id="4113"/>
    <lineage>
        <taxon>Eukaryota</taxon>
        <taxon>Viridiplantae</taxon>
        <taxon>Streptophyta</taxon>
        <taxon>Embryophyta</taxon>
        <taxon>Tracheophyta</taxon>
        <taxon>Spermatophyta</taxon>
        <taxon>Magnoliopsida</taxon>
        <taxon>eudicotyledons</taxon>
        <taxon>Gunneridae</taxon>
        <taxon>Pentapetalae</taxon>
        <taxon>asterids</taxon>
        <taxon>lamiids</taxon>
        <taxon>Solanales</taxon>
        <taxon>Solanaceae</taxon>
        <taxon>Solanoideae</taxon>
        <taxon>Solaneae</taxon>
        <taxon>Solanum</taxon>
    </lineage>
</organism>
<dbReference type="InParanoid" id="M1AQR1"/>
<dbReference type="AlphaFoldDB" id="M1AQR1"/>
<dbReference type="Proteomes" id="UP000011115">
    <property type="component" value="Unassembled WGS sequence"/>
</dbReference>
<keyword evidence="2" id="KW-1185">Reference proteome</keyword>
<evidence type="ECO:0000313" key="2">
    <source>
        <dbReference type="Proteomes" id="UP000011115"/>
    </source>
</evidence>
<dbReference type="OMA" id="MAMRAWE"/>
<dbReference type="PaxDb" id="4113-PGSC0003DMT400028122"/>
<proteinExistence type="predicted"/>
<name>M1AQR1_SOLTU</name>
<dbReference type="EnsemblPlants" id="PGSC0003DMT400028122">
    <property type="protein sequence ID" value="PGSC0003DMT400028122"/>
    <property type="gene ID" value="PGSC0003DMG400010850"/>
</dbReference>
<reference evidence="1" key="2">
    <citation type="submission" date="2015-06" db="UniProtKB">
        <authorList>
            <consortium name="EnsemblPlants"/>
        </authorList>
    </citation>
    <scope>IDENTIFICATION</scope>
    <source>
        <strain evidence="1">DM1-3 516 R44</strain>
    </source>
</reference>
<reference evidence="2" key="1">
    <citation type="journal article" date="2011" name="Nature">
        <title>Genome sequence and analysis of the tuber crop potato.</title>
        <authorList>
            <consortium name="The Potato Genome Sequencing Consortium"/>
        </authorList>
    </citation>
    <scope>NUCLEOTIDE SEQUENCE [LARGE SCALE GENOMIC DNA]</scope>
    <source>
        <strain evidence="2">cv. DM1-3 516 R44</strain>
    </source>
</reference>